<dbReference type="EMBL" id="MU853955">
    <property type="protein sequence ID" value="KAK3934875.1"/>
    <property type="molecule type" value="Genomic_DNA"/>
</dbReference>
<name>A0AAN6MXH7_9PEZI</name>
<proteinExistence type="predicted"/>
<accession>A0AAN6MXH7</accession>
<evidence type="ECO:0000256" key="1">
    <source>
        <dbReference type="SAM" id="SignalP"/>
    </source>
</evidence>
<gene>
    <name evidence="2" type="ORF">QBC46DRAFT_347178</name>
</gene>
<feature type="signal peptide" evidence="1">
    <location>
        <begin position="1"/>
        <end position="19"/>
    </location>
</feature>
<dbReference type="Proteomes" id="UP001303473">
    <property type="component" value="Unassembled WGS sequence"/>
</dbReference>
<protein>
    <submittedName>
        <fullName evidence="2">Uncharacterized protein</fullName>
    </submittedName>
</protein>
<evidence type="ECO:0000313" key="3">
    <source>
        <dbReference type="Proteomes" id="UP001303473"/>
    </source>
</evidence>
<evidence type="ECO:0000313" key="2">
    <source>
        <dbReference type="EMBL" id="KAK3934875.1"/>
    </source>
</evidence>
<keyword evidence="1" id="KW-0732">Signal</keyword>
<dbReference type="AlphaFoldDB" id="A0AAN6MXH7"/>
<organism evidence="2 3">
    <name type="scientific">Diplogelasinospora grovesii</name>
    <dbReference type="NCBI Taxonomy" id="303347"/>
    <lineage>
        <taxon>Eukaryota</taxon>
        <taxon>Fungi</taxon>
        <taxon>Dikarya</taxon>
        <taxon>Ascomycota</taxon>
        <taxon>Pezizomycotina</taxon>
        <taxon>Sordariomycetes</taxon>
        <taxon>Sordariomycetidae</taxon>
        <taxon>Sordariales</taxon>
        <taxon>Diplogelasinosporaceae</taxon>
        <taxon>Diplogelasinospora</taxon>
    </lineage>
</organism>
<keyword evidence="3" id="KW-1185">Reference proteome</keyword>
<reference evidence="3" key="1">
    <citation type="journal article" date="2023" name="Mol. Phylogenet. Evol.">
        <title>Genome-scale phylogeny and comparative genomics of the fungal order Sordariales.</title>
        <authorList>
            <person name="Hensen N."/>
            <person name="Bonometti L."/>
            <person name="Westerberg I."/>
            <person name="Brannstrom I.O."/>
            <person name="Guillou S."/>
            <person name="Cros-Aarteil S."/>
            <person name="Calhoun S."/>
            <person name="Haridas S."/>
            <person name="Kuo A."/>
            <person name="Mondo S."/>
            <person name="Pangilinan J."/>
            <person name="Riley R."/>
            <person name="LaButti K."/>
            <person name="Andreopoulos B."/>
            <person name="Lipzen A."/>
            <person name="Chen C."/>
            <person name="Yan M."/>
            <person name="Daum C."/>
            <person name="Ng V."/>
            <person name="Clum A."/>
            <person name="Steindorff A."/>
            <person name="Ohm R.A."/>
            <person name="Martin F."/>
            <person name="Silar P."/>
            <person name="Natvig D.O."/>
            <person name="Lalanne C."/>
            <person name="Gautier V."/>
            <person name="Ament-Velasquez S.L."/>
            <person name="Kruys A."/>
            <person name="Hutchinson M.I."/>
            <person name="Powell A.J."/>
            <person name="Barry K."/>
            <person name="Miller A.N."/>
            <person name="Grigoriev I.V."/>
            <person name="Debuchy R."/>
            <person name="Gladieux P."/>
            <person name="Hiltunen Thoren M."/>
            <person name="Johannesson H."/>
        </authorList>
    </citation>
    <scope>NUCLEOTIDE SEQUENCE [LARGE SCALE GENOMIC DNA]</scope>
    <source>
        <strain evidence="3">CBS 340.73</strain>
    </source>
</reference>
<sequence>MSSGSCSFLSSAIATLVDGFQSATNPCVFFVGLVLRARDLVVSDPSISSNYNWVQTITAIFQLGNGAVTQYRPRGDQIERYGYATFGLTVIPYLVMTVVNLLAQIASTDYPNVYMVGSPEMEEARGRGGVFDGVVGNLEPDHSDRENGAERPVYRFNAVDGEGQSGRVLFMERVSGSSVYPAVVRLTGEKRSEDDGITVAAYTPYQLHTHPRTRFRVWAFQFFDHGRNYGLLEAVRKAADADLVLLQVAYPGLSPSGERNVE</sequence>
<feature type="chain" id="PRO_5042984099" evidence="1">
    <location>
        <begin position="20"/>
        <end position="262"/>
    </location>
</feature>
<comment type="caution">
    <text evidence="2">The sequence shown here is derived from an EMBL/GenBank/DDBJ whole genome shotgun (WGS) entry which is preliminary data.</text>
</comment>